<sequence>MAPRLVLFALIMAFGLSATFATLTTLRQVHLAHSSPTAAQHARG</sequence>
<evidence type="ECO:0000313" key="2">
    <source>
        <dbReference type="Proteomes" id="UP001156905"/>
    </source>
</evidence>
<reference evidence="2" key="1">
    <citation type="journal article" date="2019" name="Int. J. Syst. Evol. Microbiol.">
        <title>The Global Catalogue of Microorganisms (GCM) 10K type strain sequencing project: providing services to taxonomists for standard genome sequencing and annotation.</title>
        <authorList>
            <consortium name="The Broad Institute Genomics Platform"/>
            <consortium name="The Broad Institute Genome Sequencing Center for Infectious Disease"/>
            <person name="Wu L."/>
            <person name="Ma J."/>
        </authorList>
    </citation>
    <scope>NUCLEOTIDE SEQUENCE [LARGE SCALE GENOMIC DNA]</scope>
    <source>
        <strain evidence="2">NBRC 102520</strain>
    </source>
</reference>
<accession>A0ABQ6AY07</accession>
<dbReference type="Proteomes" id="UP001156905">
    <property type="component" value="Unassembled WGS sequence"/>
</dbReference>
<keyword evidence="2" id="KW-1185">Reference proteome</keyword>
<name>A0ABQ6AY07_9BRAD</name>
<gene>
    <name evidence="1" type="ORF">GCM10007857_31370</name>
</gene>
<proteinExistence type="predicted"/>
<dbReference type="EMBL" id="BSOW01000010">
    <property type="protein sequence ID" value="GLR86426.1"/>
    <property type="molecule type" value="Genomic_DNA"/>
</dbReference>
<comment type="caution">
    <text evidence="1">The sequence shown here is derived from an EMBL/GenBank/DDBJ whole genome shotgun (WGS) entry which is preliminary data.</text>
</comment>
<evidence type="ECO:0000313" key="1">
    <source>
        <dbReference type="EMBL" id="GLR86426.1"/>
    </source>
</evidence>
<organism evidence="1 2">
    <name type="scientific">Bradyrhizobium iriomotense</name>
    <dbReference type="NCBI Taxonomy" id="441950"/>
    <lineage>
        <taxon>Bacteria</taxon>
        <taxon>Pseudomonadati</taxon>
        <taxon>Pseudomonadota</taxon>
        <taxon>Alphaproteobacteria</taxon>
        <taxon>Hyphomicrobiales</taxon>
        <taxon>Nitrobacteraceae</taxon>
        <taxon>Bradyrhizobium</taxon>
    </lineage>
</organism>
<protein>
    <submittedName>
        <fullName evidence="1">Uncharacterized protein</fullName>
    </submittedName>
</protein>
<dbReference type="RefSeq" id="WP_284266796.1">
    <property type="nucleotide sequence ID" value="NZ_BSOW01000010.1"/>
</dbReference>